<gene>
    <name evidence="4" type="ORF">ILYODFUR_028643</name>
</gene>
<keyword evidence="1 2" id="KW-0175">Coiled coil</keyword>
<evidence type="ECO:0000313" key="5">
    <source>
        <dbReference type="Proteomes" id="UP001482620"/>
    </source>
</evidence>
<feature type="domain" description="Translin-associated factor X-interacting protein 1 N-terminal" evidence="3">
    <location>
        <begin position="34"/>
        <end position="137"/>
    </location>
</feature>
<dbReference type="Proteomes" id="UP001482620">
    <property type="component" value="Unassembled WGS sequence"/>
</dbReference>
<accession>A0ABV0VHZ9</accession>
<organism evidence="4 5">
    <name type="scientific">Ilyodon furcidens</name>
    <name type="common">goldbreast splitfin</name>
    <dbReference type="NCBI Taxonomy" id="33524"/>
    <lineage>
        <taxon>Eukaryota</taxon>
        <taxon>Metazoa</taxon>
        <taxon>Chordata</taxon>
        <taxon>Craniata</taxon>
        <taxon>Vertebrata</taxon>
        <taxon>Euteleostomi</taxon>
        <taxon>Actinopterygii</taxon>
        <taxon>Neopterygii</taxon>
        <taxon>Teleostei</taxon>
        <taxon>Neoteleostei</taxon>
        <taxon>Acanthomorphata</taxon>
        <taxon>Ovalentaria</taxon>
        <taxon>Atherinomorphae</taxon>
        <taxon>Cyprinodontiformes</taxon>
        <taxon>Goodeidae</taxon>
        <taxon>Ilyodon</taxon>
    </lineage>
</organism>
<name>A0ABV0VHZ9_9TELE</name>
<comment type="caution">
    <text evidence="4">The sequence shown here is derived from an EMBL/GenBank/DDBJ whole genome shotgun (WGS) entry which is preliminary data.</text>
</comment>
<feature type="coiled-coil region" evidence="2">
    <location>
        <begin position="187"/>
        <end position="214"/>
    </location>
</feature>
<evidence type="ECO:0000256" key="2">
    <source>
        <dbReference type="SAM" id="Coils"/>
    </source>
</evidence>
<proteinExistence type="predicted"/>
<dbReference type="InterPro" id="IPR032755">
    <property type="entry name" value="TSNAXIP1_N"/>
</dbReference>
<keyword evidence="5" id="KW-1185">Reference proteome</keyword>
<evidence type="ECO:0000259" key="3">
    <source>
        <dbReference type="Pfam" id="PF15739"/>
    </source>
</evidence>
<reference evidence="4 5" key="1">
    <citation type="submission" date="2021-06" db="EMBL/GenBank/DDBJ databases">
        <authorList>
            <person name="Palmer J.M."/>
        </authorList>
    </citation>
    <scope>NUCLEOTIDE SEQUENCE [LARGE SCALE GENOMIC DNA]</scope>
    <source>
        <strain evidence="5">if_2019</strain>
        <tissue evidence="4">Muscle</tissue>
    </source>
</reference>
<dbReference type="Pfam" id="PF15739">
    <property type="entry name" value="TSNAXIP1_N"/>
    <property type="match status" value="1"/>
</dbReference>
<dbReference type="EMBL" id="JAHRIQ010108214">
    <property type="protein sequence ID" value="MEQ2256879.1"/>
    <property type="molecule type" value="Genomic_DNA"/>
</dbReference>
<sequence length="225" mass="26220">MNKGQNDPEKTEINSLVDTALYEDDRRFFQSLNKFIDEEKKYLQCPDEGAYELRYIIYRSAFNKVIGRAAAYRRLLLAIKAEYDDTIRELERREDEAAAASSGSHLLSCQRLAAQITDRISVLQSQTAELQEEVRRQKSTTQSRMVPGLTVAQCEDPEFLQVLLEDLQTQREVLLDRKSQCVPVEVQSEHKSELQKAEHHRDHLRAQNHRLMTRYGTINFQTQFQ</sequence>
<evidence type="ECO:0000313" key="4">
    <source>
        <dbReference type="EMBL" id="MEQ2256879.1"/>
    </source>
</evidence>
<feature type="coiled-coil region" evidence="2">
    <location>
        <begin position="76"/>
        <end position="140"/>
    </location>
</feature>
<protein>
    <recommendedName>
        <fullName evidence="3">Translin-associated factor X-interacting protein 1 N-terminal domain-containing protein</fullName>
    </recommendedName>
</protein>
<evidence type="ECO:0000256" key="1">
    <source>
        <dbReference type="ARBA" id="ARBA00023054"/>
    </source>
</evidence>